<keyword evidence="3" id="KW-0106">Calcium</keyword>
<evidence type="ECO:0000256" key="3">
    <source>
        <dbReference type="ARBA" id="ARBA00022837"/>
    </source>
</evidence>
<evidence type="ECO:0000313" key="8">
    <source>
        <dbReference type="EMBL" id="KAL3318458.1"/>
    </source>
</evidence>
<dbReference type="PANTHER" id="PTHR12166:SF8">
    <property type="entry name" value="CALCIUM-DEPENDENT SECRETION ACTIVATOR"/>
    <property type="match status" value="1"/>
</dbReference>
<name>A0ABD2QFZ6_9PLAT</name>
<dbReference type="SUPFAM" id="SSF49562">
    <property type="entry name" value="C2 domain (Calcium/lipid-binding domain, CaLB)"/>
    <property type="match status" value="1"/>
</dbReference>
<feature type="compositionally biased region" description="Polar residues" evidence="5">
    <location>
        <begin position="472"/>
        <end position="494"/>
    </location>
</feature>
<feature type="region of interest" description="Disordered" evidence="5">
    <location>
        <begin position="1"/>
        <end position="33"/>
    </location>
</feature>
<dbReference type="InterPro" id="IPR001849">
    <property type="entry name" value="PH_domain"/>
</dbReference>
<keyword evidence="2" id="KW-0479">Metal-binding</keyword>
<keyword evidence="9" id="KW-1185">Reference proteome</keyword>
<proteinExistence type="predicted"/>
<feature type="domain" description="PH" evidence="6">
    <location>
        <begin position="692"/>
        <end position="863"/>
    </location>
</feature>
<keyword evidence="1" id="KW-0268">Exocytosis</keyword>
<dbReference type="PANTHER" id="PTHR12166">
    <property type="entry name" value="CALCIUM-DEPENDENT SECRETION ACTIVATOR"/>
    <property type="match status" value="1"/>
</dbReference>
<dbReference type="Gene3D" id="2.30.29.30">
    <property type="entry name" value="Pleckstrin-homology domain (PH domain)/Phosphotyrosine-binding domain (PTB)"/>
    <property type="match status" value="1"/>
</dbReference>
<dbReference type="Pfam" id="PF25341">
    <property type="entry name" value="C2_CAPS"/>
    <property type="match status" value="1"/>
</dbReference>
<evidence type="ECO:0008006" key="10">
    <source>
        <dbReference type="Google" id="ProtNLM"/>
    </source>
</evidence>
<sequence length="976" mass="110296">METRSLVSSHCVDSRYDPSTPHNEINLPKSRDLPPSALYRAEIASSVSQTHLNHSASHEYLPANMADLVRDDPDGAGGRSSPFDSCWSSDQQMSCELDSMKSSSTTSASAYHDHPSVFKHHSISSTGKHISKFSAGWTGKVQGSKSVDPSADVKDDISLNIQSAPPNEAELEEQSHKKRLQLYILVARCIAYPFSVRPCDEPVRKYLKINKEYLNVIRDRFQAFIKGELSIVCNESFTSAVENFYETFLKSDRVSNMVKSGGCSLHDFREVFISMTKKKIKPEELEAGMSQETIVSAWKIKFDQICRGGEGPSPVATKLAVPQAELVNPSREQLFDMFMKVLSIKKYEHQILFNTIQLDNIDEQAAQVRRELTQWTEHIEAMSRNRKFPKLVHKEMEHPFIEEETKRINEMMLRLDSMPVGKIYHSHPHSGHLSSHAASSAVQQLQRKFMKKYSSRSRSTYNLPSITQLHNSSSQMLTRGSLGSSEANTSQLPPTSYDMHRTLPPIQRSALVGMPRSMAFNKGRLSIVSLTEDAIVDPTILAGVVPTQPSSCAQSSLNKFAIELEFHIEVTVNRLRNLKNLDTNKRLYCLIEIDATGEKQRTGTVSGNDPCWDTFAEFKVKQPLCLLKIKLCRECSGPLAIDDKEIGRVTIFPNFAHHYTRPVSNWHQLQMNKHSHESLEMQLTLNIERPTNLKYCGYCWIKGRRIFKKWKRRYLCLVQVSQYTFVMAAYKPRKTSPCEIMSLDGFTIDYCAVQPAEFLLFDRGTQLFLVRLTDLVAEAIMIAKSELKASTYSLPSFFHIGEMSGSPKHIGSNGAPAIHQHHLPVNTACHFCNLVREGENVYIATADEQELYFWVQAIHRATGQSHKPVCPKRTFSIKHARRGPNGDNSKSNVMEELANLPAHEADLPAFFDEFQKCTLDARLKVSLFVEIRAFVPKLSGWRHSFNPTLALAWGWIIILDCADAHLPAAQLRGNIM</sequence>
<dbReference type="SUPFAM" id="SSF50729">
    <property type="entry name" value="PH domain-like"/>
    <property type="match status" value="1"/>
</dbReference>
<dbReference type="PROSITE" id="PS50003">
    <property type="entry name" value="PH_DOMAIN"/>
    <property type="match status" value="1"/>
</dbReference>
<dbReference type="Gene3D" id="2.60.40.150">
    <property type="entry name" value="C2 domain"/>
    <property type="match status" value="1"/>
</dbReference>
<accession>A0ABD2QFZ6</accession>
<evidence type="ECO:0000256" key="1">
    <source>
        <dbReference type="ARBA" id="ARBA00022483"/>
    </source>
</evidence>
<dbReference type="Proteomes" id="UP001626550">
    <property type="component" value="Unassembled WGS sequence"/>
</dbReference>
<organism evidence="8 9">
    <name type="scientific">Cichlidogyrus casuarinus</name>
    <dbReference type="NCBI Taxonomy" id="1844966"/>
    <lineage>
        <taxon>Eukaryota</taxon>
        <taxon>Metazoa</taxon>
        <taxon>Spiralia</taxon>
        <taxon>Lophotrochozoa</taxon>
        <taxon>Platyhelminthes</taxon>
        <taxon>Monogenea</taxon>
        <taxon>Monopisthocotylea</taxon>
        <taxon>Dactylogyridea</taxon>
        <taxon>Ancyrocephalidae</taxon>
        <taxon>Cichlidogyrus</taxon>
    </lineage>
</organism>
<dbReference type="InterPro" id="IPR057457">
    <property type="entry name" value="CAPS_C2"/>
</dbReference>
<feature type="domain" description="C2" evidence="7">
    <location>
        <begin position="549"/>
        <end position="667"/>
    </location>
</feature>
<feature type="region of interest" description="Disordered" evidence="5">
    <location>
        <begin position="472"/>
        <end position="500"/>
    </location>
</feature>
<evidence type="ECO:0000259" key="6">
    <source>
        <dbReference type="PROSITE" id="PS50003"/>
    </source>
</evidence>
<dbReference type="CDD" id="cd00030">
    <property type="entry name" value="C2"/>
    <property type="match status" value="1"/>
</dbReference>
<dbReference type="EMBL" id="JBJKFK010000242">
    <property type="protein sequence ID" value="KAL3318458.1"/>
    <property type="molecule type" value="Genomic_DNA"/>
</dbReference>
<keyword evidence="4" id="KW-0175">Coiled coil</keyword>
<dbReference type="InterPro" id="IPR035892">
    <property type="entry name" value="C2_domain_sf"/>
</dbReference>
<feature type="coiled-coil region" evidence="4">
    <location>
        <begin position="358"/>
        <end position="385"/>
    </location>
</feature>
<reference evidence="8 9" key="1">
    <citation type="submission" date="2024-11" db="EMBL/GenBank/DDBJ databases">
        <title>Adaptive evolution of stress response genes in parasites aligns with host niche diversity.</title>
        <authorList>
            <person name="Hahn C."/>
            <person name="Resl P."/>
        </authorList>
    </citation>
    <scope>NUCLEOTIDE SEQUENCE [LARGE SCALE GENOMIC DNA]</scope>
    <source>
        <strain evidence="8">EGGRZ-B1_66</strain>
        <tissue evidence="8">Body</tissue>
    </source>
</reference>
<comment type="caution">
    <text evidence="8">The sequence shown here is derived from an EMBL/GenBank/DDBJ whole genome shotgun (WGS) entry which is preliminary data.</text>
</comment>
<dbReference type="InterPro" id="IPR000008">
    <property type="entry name" value="C2_dom"/>
</dbReference>
<evidence type="ECO:0000313" key="9">
    <source>
        <dbReference type="Proteomes" id="UP001626550"/>
    </source>
</evidence>
<dbReference type="GO" id="GO:0046872">
    <property type="term" value="F:metal ion binding"/>
    <property type="evidence" value="ECO:0007669"/>
    <property type="project" value="UniProtKB-KW"/>
</dbReference>
<feature type="region of interest" description="Disordered" evidence="5">
    <location>
        <begin position="67"/>
        <end position="87"/>
    </location>
</feature>
<dbReference type="InterPro" id="IPR011993">
    <property type="entry name" value="PH-like_dom_sf"/>
</dbReference>
<evidence type="ECO:0000256" key="2">
    <source>
        <dbReference type="ARBA" id="ARBA00022723"/>
    </source>
</evidence>
<gene>
    <name evidence="8" type="ORF">Ciccas_002887</name>
</gene>
<protein>
    <recommendedName>
        <fullName evidence="10">PH domain-containing protein</fullName>
    </recommendedName>
</protein>
<evidence type="ECO:0000256" key="5">
    <source>
        <dbReference type="SAM" id="MobiDB-lite"/>
    </source>
</evidence>
<dbReference type="InterPro" id="IPR033227">
    <property type="entry name" value="CAPS"/>
</dbReference>
<evidence type="ECO:0000259" key="7">
    <source>
        <dbReference type="PROSITE" id="PS50004"/>
    </source>
</evidence>
<evidence type="ECO:0000256" key="4">
    <source>
        <dbReference type="SAM" id="Coils"/>
    </source>
</evidence>
<dbReference type="GO" id="GO:0006887">
    <property type="term" value="P:exocytosis"/>
    <property type="evidence" value="ECO:0007669"/>
    <property type="project" value="UniProtKB-KW"/>
</dbReference>
<dbReference type="PROSITE" id="PS50004">
    <property type="entry name" value="C2"/>
    <property type="match status" value="1"/>
</dbReference>
<dbReference type="AlphaFoldDB" id="A0ABD2QFZ6"/>